<organism evidence="1 2">
    <name type="scientific">Ambrosiozyma monospora</name>
    <name type="common">Yeast</name>
    <name type="synonym">Endomycopsis monosporus</name>
    <dbReference type="NCBI Taxonomy" id="43982"/>
    <lineage>
        <taxon>Eukaryota</taxon>
        <taxon>Fungi</taxon>
        <taxon>Dikarya</taxon>
        <taxon>Ascomycota</taxon>
        <taxon>Saccharomycotina</taxon>
        <taxon>Pichiomycetes</taxon>
        <taxon>Pichiales</taxon>
        <taxon>Pichiaceae</taxon>
        <taxon>Ambrosiozyma</taxon>
    </lineage>
</organism>
<comment type="caution">
    <text evidence="1">The sequence shown here is derived from an EMBL/GenBank/DDBJ whole genome shotgun (WGS) entry which is preliminary data.</text>
</comment>
<dbReference type="AlphaFoldDB" id="A0A9W7DK15"/>
<name>A0A9W7DK15_AMBMO</name>
<reference evidence="1" key="1">
    <citation type="submission" date="2023-04" db="EMBL/GenBank/DDBJ databases">
        <title>Ambrosiozyma monospora NBRC 1965.</title>
        <authorList>
            <person name="Ichikawa N."/>
            <person name="Sato H."/>
            <person name="Tonouchi N."/>
        </authorList>
    </citation>
    <scope>NUCLEOTIDE SEQUENCE</scope>
    <source>
        <strain evidence="1">NBRC 1965</strain>
    </source>
</reference>
<keyword evidence="2" id="KW-1185">Reference proteome</keyword>
<proteinExistence type="predicted"/>
<gene>
    <name evidence="1" type="ORF">Amon01_000758600</name>
</gene>
<protein>
    <submittedName>
        <fullName evidence="1">Unnamed protein product</fullName>
    </submittedName>
</protein>
<sequence length="118" mass="13508">MFNLPQIFQNLNLRPHWSHDFDLISLVDDQCFVTRIDETCCLDEKVKQILVDRLGVADAIRNSVPDVKQRMDATRRILATLRETNNDPEAPQITSLMKALRMTAGKTAYFAKMSAAKR</sequence>
<evidence type="ECO:0000313" key="2">
    <source>
        <dbReference type="Proteomes" id="UP001165063"/>
    </source>
</evidence>
<dbReference type="Proteomes" id="UP001165063">
    <property type="component" value="Unassembled WGS sequence"/>
</dbReference>
<evidence type="ECO:0000313" key="1">
    <source>
        <dbReference type="EMBL" id="GMG55511.1"/>
    </source>
</evidence>
<accession>A0A9W7DK15</accession>
<dbReference type="EMBL" id="BSXU01005702">
    <property type="protein sequence ID" value="GMG55511.1"/>
    <property type="molecule type" value="Genomic_DNA"/>
</dbReference>